<accession>A0A6J4R1U4</accession>
<dbReference type="EMBL" id="CADCVG010000107">
    <property type="protein sequence ID" value="CAA9461711.1"/>
    <property type="molecule type" value="Genomic_DNA"/>
</dbReference>
<evidence type="ECO:0000313" key="1">
    <source>
        <dbReference type="EMBL" id="CAA9461711.1"/>
    </source>
</evidence>
<proteinExistence type="predicted"/>
<gene>
    <name evidence="1" type="ORF">AVDCRST_MAG14-2550</name>
</gene>
<reference evidence="1" key="1">
    <citation type="submission" date="2020-02" db="EMBL/GenBank/DDBJ databases">
        <authorList>
            <person name="Meier V. D."/>
        </authorList>
    </citation>
    <scope>NUCLEOTIDE SEQUENCE</scope>
    <source>
        <strain evidence="1">AVDCRST_MAG14</strain>
    </source>
</reference>
<organism evidence="1">
    <name type="scientific">uncultured Rubrobacteraceae bacterium</name>
    <dbReference type="NCBI Taxonomy" id="349277"/>
    <lineage>
        <taxon>Bacteria</taxon>
        <taxon>Bacillati</taxon>
        <taxon>Actinomycetota</taxon>
        <taxon>Rubrobacteria</taxon>
        <taxon>Rubrobacterales</taxon>
        <taxon>Rubrobacteraceae</taxon>
        <taxon>environmental samples</taxon>
    </lineage>
</organism>
<dbReference type="AlphaFoldDB" id="A0A6J4R1U4"/>
<name>A0A6J4R1U4_9ACTN</name>
<protein>
    <submittedName>
        <fullName evidence="1">Uncharacterized protein</fullName>
    </submittedName>
</protein>
<sequence length="41" mass="4479">MAGILLSEDADFVLVPLFSDALISFSSHARTPQTYSRHVEG</sequence>